<dbReference type="VEuPathDB" id="FungiDB:CPC735_051640"/>
<dbReference type="EMBL" id="ACFW01000049">
    <property type="protein sequence ID" value="EER23794.1"/>
    <property type="molecule type" value="Genomic_DNA"/>
</dbReference>
<evidence type="ECO:0000256" key="1">
    <source>
        <dbReference type="ARBA" id="ARBA00004141"/>
    </source>
</evidence>
<dbReference type="KEGG" id="cpw:9691409"/>
<dbReference type="PANTHER" id="PTHR33048:SF55">
    <property type="entry name" value="INTEGRAL MEMBRANE PROTEIN"/>
    <property type="match status" value="1"/>
</dbReference>
<evidence type="ECO:0000256" key="5">
    <source>
        <dbReference type="ARBA" id="ARBA00038359"/>
    </source>
</evidence>
<sequence>MARRGRDGLGGRDFRDRFIRLPGALQSGHLPDQGVDIVALRASLLDSQELHTMLYCNDCIHNHIGDSFSRPNDLAVQTNCLLLGPFHKARLYNVCITSIIRTTSLAASSNLQDVTWHTIGVSVWSTIELNTGIICACLPMIRQPLSFIFPNLFSASDRSNSHPYEHSYMTASRHKSRCDRSVPTANRNLTWTRDHADHVFIASVKPGARDGYMHRTESEENMIDLERMDANGNGIIKTTDVSISAFTRSDYGSSPSHRTK</sequence>
<dbReference type="PANTHER" id="PTHR33048">
    <property type="entry name" value="PTH11-LIKE INTEGRAL MEMBRANE PROTEIN (AFU_ORTHOLOGUE AFUA_5G11245)"/>
    <property type="match status" value="1"/>
</dbReference>
<comment type="similarity">
    <text evidence="5">Belongs to the SAT4 family.</text>
</comment>
<comment type="caution">
    <text evidence="7">The sequence shown here is derived from an EMBL/GenBank/DDBJ whole genome shotgun (WGS) entry which is preliminary data.</text>
</comment>
<keyword evidence="4" id="KW-0472">Membrane</keyword>
<dbReference type="Proteomes" id="UP000009084">
    <property type="component" value="Unassembled WGS sequence"/>
</dbReference>
<dbReference type="AlphaFoldDB" id="C5PGZ1"/>
<evidence type="ECO:0000256" key="2">
    <source>
        <dbReference type="ARBA" id="ARBA00022692"/>
    </source>
</evidence>
<dbReference type="HOGENOM" id="CLU_1069597_0_0_1"/>
<evidence type="ECO:0000256" key="4">
    <source>
        <dbReference type="ARBA" id="ARBA00023136"/>
    </source>
</evidence>
<keyword evidence="2" id="KW-0812">Transmembrane</keyword>
<dbReference type="InterPro" id="IPR052337">
    <property type="entry name" value="SAT4-like"/>
</dbReference>
<accession>C5PGZ1</accession>
<feature type="domain" description="Rhodopsin" evidence="6">
    <location>
        <begin position="94"/>
        <end position="146"/>
    </location>
</feature>
<dbReference type="OrthoDB" id="444631at2759"/>
<gene>
    <name evidence="7" type="ORF">CPC735_051640</name>
</gene>
<keyword evidence="3" id="KW-1133">Transmembrane helix</keyword>
<dbReference type="Pfam" id="PF20684">
    <property type="entry name" value="Fung_rhodopsin"/>
    <property type="match status" value="1"/>
</dbReference>
<evidence type="ECO:0000313" key="7">
    <source>
        <dbReference type="EMBL" id="EER23794.1"/>
    </source>
</evidence>
<evidence type="ECO:0000259" key="6">
    <source>
        <dbReference type="Pfam" id="PF20684"/>
    </source>
</evidence>
<reference evidence="7 8" key="1">
    <citation type="journal article" date="2009" name="Genome Res.">
        <title>Comparative genomic analyses of the human fungal pathogens Coccidioides and their relatives.</title>
        <authorList>
            <person name="Sharpton T.J."/>
            <person name="Stajich J.E."/>
            <person name="Rounsley S.D."/>
            <person name="Gardner M.J."/>
            <person name="Wortman J.R."/>
            <person name="Jordar V.S."/>
            <person name="Maiti R."/>
            <person name="Kodira C.D."/>
            <person name="Neafsey D.E."/>
            <person name="Zeng Q."/>
            <person name="Hung C.-Y."/>
            <person name="McMahan C."/>
            <person name="Muszewska A."/>
            <person name="Grynberg M."/>
            <person name="Mandel M.A."/>
            <person name="Kellner E.M."/>
            <person name="Barker B.M."/>
            <person name="Galgiani J.N."/>
            <person name="Orbach M.J."/>
            <person name="Kirkland T.N."/>
            <person name="Cole G.T."/>
            <person name="Henn M.R."/>
            <person name="Birren B.W."/>
            <person name="Taylor J.W."/>
        </authorList>
    </citation>
    <scope>NUCLEOTIDE SEQUENCE [LARGE SCALE GENOMIC DNA]</scope>
    <source>
        <strain evidence="8">C735</strain>
    </source>
</reference>
<comment type="subcellular location">
    <subcellularLocation>
        <location evidence="1">Membrane</location>
        <topology evidence="1">Multi-pass membrane protein</topology>
    </subcellularLocation>
</comment>
<dbReference type="InterPro" id="IPR049326">
    <property type="entry name" value="Rhodopsin_dom_fungi"/>
</dbReference>
<evidence type="ECO:0000256" key="3">
    <source>
        <dbReference type="ARBA" id="ARBA00022989"/>
    </source>
</evidence>
<proteinExistence type="inferred from homology"/>
<dbReference type="GO" id="GO:0016020">
    <property type="term" value="C:membrane"/>
    <property type="evidence" value="ECO:0007669"/>
    <property type="project" value="UniProtKB-SubCell"/>
</dbReference>
<organism evidence="7 8">
    <name type="scientific">Coccidioides posadasii (strain C735)</name>
    <name type="common">Valley fever fungus</name>
    <dbReference type="NCBI Taxonomy" id="222929"/>
    <lineage>
        <taxon>Eukaryota</taxon>
        <taxon>Fungi</taxon>
        <taxon>Dikarya</taxon>
        <taxon>Ascomycota</taxon>
        <taxon>Pezizomycotina</taxon>
        <taxon>Eurotiomycetes</taxon>
        <taxon>Eurotiomycetidae</taxon>
        <taxon>Onygenales</taxon>
        <taxon>Onygenaceae</taxon>
        <taxon>Coccidioides</taxon>
    </lineage>
</organism>
<evidence type="ECO:0000313" key="8">
    <source>
        <dbReference type="Proteomes" id="UP000009084"/>
    </source>
</evidence>
<protein>
    <recommendedName>
        <fullName evidence="6">Rhodopsin domain-containing protein</fullName>
    </recommendedName>
</protein>
<name>C5PGZ1_COCP7</name>